<proteinExistence type="predicted"/>
<dbReference type="InterPro" id="IPR027417">
    <property type="entry name" value="P-loop_NTPase"/>
</dbReference>
<dbReference type="SUPFAM" id="SSF51679">
    <property type="entry name" value="Bacterial luciferase-like"/>
    <property type="match status" value="1"/>
</dbReference>
<evidence type="ECO:0000313" key="6">
    <source>
        <dbReference type="EMBL" id="SDP69065.1"/>
    </source>
</evidence>
<evidence type="ECO:0000313" key="7">
    <source>
        <dbReference type="Proteomes" id="UP000199077"/>
    </source>
</evidence>
<dbReference type="EMBL" id="LT629711">
    <property type="protein sequence ID" value="SDP69065.1"/>
    <property type="molecule type" value="Genomic_DNA"/>
</dbReference>
<dbReference type="InterPro" id="IPR036661">
    <property type="entry name" value="Luciferase-like_sf"/>
</dbReference>
<dbReference type="GO" id="GO:0008726">
    <property type="term" value="F:alkanesulfonate monooxygenase activity"/>
    <property type="evidence" value="ECO:0007669"/>
    <property type="project" value="TreeGrafter"/>
</dbReference>
<protein>
    <submittedName>
        <fullName evidence="6">Flavin-dependent oxidoreductase, luciferase family (Includes alkanesulfonate monooxygenase SsuD and methylene tetrahydromethanopterin reductase)</fullName>
    </submittedName>
</protein>
<gene>
    <name evidence="6" type="ORF">SAMN04489867_3481</name>
</gene>
<dbReference type="AlphaFoldDB" id="A0A1H0USI0"/>
<evidence type="ECO:0000256" key="2">
    <source>
        <dbReference type="ARBA" id="ARBA00022643"/>
    </source>
</evidence>
<dbReference type="STRING" id="443156.SAMN04489867_3481"/>
<dbReference type="Proteomes" id="UP000199077">
    <property type="component" value="Chromosome I"/>
</dbReference>
<name>A0A1H0USI0_9MICO</name>
<evidence type="ECO:0000256" key="1">
    <source>
        <dbReference type="ARBA" id="ARBA00022630"/>
    </source>
</evidence>
<dbReference type="PANTHER" id="PTHR42847:SF4">
    <property type="entry name" value="ALKANESULFONATE MONOOXYGENASE-RELATED"/>
    <property type="match status" value="1"/>
</dbReference>
<keyword evidence="7" id="KW-1185">Reference proteome</keyword>
<keyword evidence="4 6" id="KW-0503">Monooxygenase</keyword>
<dbReference type="Pfam" id="PF00296">
    <property type="entry name" value="Bac_luciferase"/>
    <property type="match status" value="1"/>
</dbReference>
<evidence type="ECO:0000256" key="4">
    <source>
        <dbReference type="ARBA" id="ARBA00023033"/>
    </source>
</evidence>
<keyword evidence="3" id="KW-0560">Oxidoreductase</keyword>
<dbReference type="InterPro" id="IPR050172">
    <property type="entry name" value="SsuD_RutA_monooxygenase"/>
</dbReference>
<feature type="domain" description="Luciferase-like" evidence="5">
    <location>
        <begin position="192"/>
        <end position="440"/>
    </location>
</feature>
<organism evidence="6 7">
    <name type="scientific">Pedococcus dokdonensis</name>
    <dbReference type="NCBI Taxonomy" id="443156"/>
    <lineage>
        <taxon>Bacteria</taxon>
        <taxon>Bacillati</taxon>
        <taxon>Actinomycetota</taxon>
        <taxon>Actinomycetes</taxon>
        <taxon>Micrococcales</taxon>
        <taxon>Intrasporangiaceae</taxon>
        <taxon>Pedococcus</taxon>
    </lineage>
</organism>
<dbReference type="SUPFAM" id="SSF52540">
    <property type="entry name" value="P-loop containing nucleoside triphosphate hydrolases"/>
    <property type="match status" value="1"/>
</dbReference>
<dbReference type="Gene3D" id="3.20.20.30">
    <property type="entry name" value="Luciferase-like domain"/>
    <property type="match status" value="1"/>
</dbReference>
<dbReference type="Gene3D" id="3.40.50.300">
    <property type="entry name" value="P-loop containing nucleotide triphosphate hydrolases"/>
    <property type="match status" value="1"/>
</dbReference>
<reference evidence="7" key="1">
    <citation type="submission" date="2016-10" db="EMBL/GenBank/DDBJ databases">
        <authorList>
            <person name="Varghese N."/>
            <person name="Submissions S."/>
        </authorList>
    </citation>
    <scope>NUCLEOTIDE SEQUENCE [LARGE SCALE GENOMIC DNA]</scope>
    <source>
        <strain evidence="7">DSM 22329</strain>
    </source>
</reference>
<keyword evidence="1" id="KW-0285">Flavoprotein</keyword>
<dbReference type="GO" id="GO:0046306">
    <property type="term" value="P:alkanesulfonate catabolic process"/>
    <property type="evidence" value="ECO:0007669"/>
    <property type="project" value="TreeGrafter"/>
</dbReference>
<dbReference type="Pfam" id="PF13671">
    <property type="entry name" value="AAA_33"/>
    <property type="match status" value="1"/>
</dbReference>
<keyword evidence="2" id="KW-0288">FMN</keyword>
<accession>A0A1H0USI0</accession>
<evidence type="ECO:0000256" key="3">
    <source>
        <dbReference type="ARBA" id="ARBA00023002"/>
    </source>
</evidence>
<sequence>MLVGPSGSGKSTWAAARYRQQEVVSSDALRAVVGSGENDLDASADAFALLHQIVTGRVRRGLTVVVDTLGLDPDLRDRLREQGRAAGLPCVAVLFETPEALCRQRNATRDRPVPARVLGQQVAAFARAVEAVPGEGWDEVHTVREDAGVPAPSPAQVPHPFEVGGKPARGGLPEVVLQVSRFPWGTDPAGWLRSIALAADHHGFAGIALMDHLIQIPQVDRAWEPIPEPWVTLGLLAGLDTRLRLGTLVSPVTFRAPGVIAKTVATLDVLSGGRAFVGLGAGWWEREHLAFGLPFPPSGQRLDQLETCIETLQALWGKGTKPYAGTHVTLPETTAYPRPVGRPQVIVGGSGERRTLRIAAAQADACNLPSDETVLARKLSVLRTHCSAVGRDPSEVAVTVLDLPVLGTDRDDTWRRVERLRGRTAAATFAARHHAGEAWSHRERYRRLAAEHGVSTVFVALPDLEGPDDVARLAAVLDPA</sequence>
<dbReference type="PANTHER" id="PTHR42847">
    <property type="entry name" value="ALKANESULFONATE MONOOXYGENASE"/>
    <property type="match status" value="1"/>
</dbReference>
<evidence type="ECO:0000259" key="5">
    <source>
        <dbReference type="Pfam" id="PF00296"/>
    </source>
</evidence>
<dbReference type="InterPro" id="IPR011251">
    <property type="entry name" value="Luciferase-like_dom"/>
</dbReference>